<reference evidence="8 9" key="1">
    <citation type="journal article" date="2019" name="Biochem. Eng. J.">
        <title>Metabolic engineering of the marine bacteria Neptunomonas concharum for the production of acetoin and meso-2,3-butanediol from acetate.</title>
        <authorList>
            <person name="Li W."/>
            <person name="Pu N."/>
            <person name="Liu C.-X."/>
            <person name="Yuan Q.-P."/>
            <person name="Li Z.-J."/>
        </authorList>
    </citation>
    <scope>NUCLEOTIDE SEQUENCE [LARGE SCALE GENOMIC DNA]</scope>
    <source>
        <strain evidence="8 9">JCM17730</strain>
    </source>
</reference>
<dbReference type="CDD" id="cd13545">
    <property type="entry name" value="PBP2_TbpA"/>
    <property type="match status" value="1"/>
</dbReference>
<dbReference type="Pfam" id="PF01547">
    <property type="entry name" value="SBP_bac_1"/>
    <property type="match status" value="1"/>
</dbReference>
<evidence type="ECO:0000256" key="6">
    <source>
        <dbReference type="ARBA" id="ARBA00022764"/>
    </source>
</evidence>
<dbReference type="NCBIfam" id="TIGR01276">
    <property type="entry name" value="thiB"/>
    <property type="match status" value="1"/>
</dbReference>
<dbReference type="InterPro" id="IPR005948">
    <property type="entry name" value="ThiB-like"/>
</dbReference>
<dbReference type="EMBL" id="CP043869">
    <property type="protein sequence ID" value="QEQ97093.1"/>
    <property type="molecule type" value="Genomic_DNA"/>
</dbReference>
<proteinExistence type="inferred from homology"/>
<dbReference type="PANTHER" id="PTHR30006:SF3">
    <property type="entry name" value="THIAMINE-BINDING PERIPLASMIC PROTEIN"/>
    <property type="match status" value="1"/>
</dbReference>
<evidence type="ECO:0000256" key="3">
    <source>
        <dbReference type="ARBA" id="ARBA00019815"/>
    </source>
</evidence>
<dbReference type="PANTHER" id="PTHR30006">
    <property type="entry name" value="THIAMINE-BINDING PERIPLASMIC PROTEIN-RELATED"/>
    <property type="match status" value="1"/>
</dbReference>
<accession>A0A5P1RBW6</accession>
<dbReference type="GO" id="GO:0030976">
    <property type="term" value="F:thiamine pyrophosphate binding"/>
    <property type="evidence" value="ECO:0007669"/>
    <property type="project" value="TreeGrafter"/>
</dbReference>
<comment type="subcellular location">
    <subcellularLocation>
        <location evidence="1">Periplasm</location>
    </subcellularLocation>
</comment>
<dbReference type="InterPro" id="IPR005967">
    <property type="entry name" value="ThiB"/>
</dbReference>
<dbReference type="GO" id="GO:0030288">
    <property type="term" value="C:outer membrane-bounded periplasmic space"/>
    <property type="evidence" value="ECO:0007669"/>
    <property type="project" value="InterPro"/>
</dbReference>
<dbReference type="AlphaFoldDB" id="A0A5P1RBW6"/>
<evidence type="ECO:0000256" key="7">
    <source>
        <dbReference type="SAM" id="SignalP"/>
    </source>
</evidence>
<evidence type="ECO:0000313" key="8">
    <source>
        <dbReference type="EMBL" id="QEQ97093.1"/>
    </source>
</evidence>
<feature type="signal peptide" evidence="7">
    <location>
        <begin position="1"/>
        <end position="22"/>
    </location>
</feature>
<dbReference type="GO" id="GO:0015888">
    <property type="term" value="P:thiamine transport"/>
    <property type="evidence" value="ECO:0007669"/>
    <property type="project" value="InterPro"/>
</dbReference>
<evidence type="ECO:0000256" key="5">
    <source>
        <dbReference type="ARBA" id="ARBA00022729"/>
    </source>
</evidence>
<dbReference type="SUPFAM" id="SSF53850">
    <property type="entry name" value="Periplasmic binding protein-like II"/>
    <property type="match status" value="1"/>
</dbReference>
<dbReference type="Gene3D" id="3.40.190.10">
    <property type="entry name" value="Periplasmic binding protein-like II"/>
    <property type="match status" value="2"/>
</dbReference>
<keyword evidence="6" id="KW-0574">Periplasm</keyword>
<protein>
    <recommendedName>
        <fullName evidence="3">Thiamine-binding periplasmic protein</fullName>
    </recommendedName>
</protein>
<dbReference type="KEGG" id="ncu:F0U83_10420"/>
<feature type="chain" id="PRO_5024810938" description="Thiamine-binding periplasmic protein" evidence="7">
    <location>
        <begin position="23"/>
        <end position="327"/>
    </location>
</feature>
<dbReference type="GO" id="GO:0030975">
    <property type="term" value="F:thiamine binding"/>
    <property type="evidence" value="ECO:0007669"/>
    <property type="project" value="InterPro"/>
</dbReference>
<evidence type="ECO:0000256" key="4">
    <source>
        <dbReference type="ARBA" id="ARBA00022448"/>
    </source>
</evidence>
<keyword evidence="5 7" id="KW-0732">Signal</keyword>
<dbReference type="NCBIfam" id="TIGR01254">
    <property type="entry name" value="sfuA"/>
    <property type="match status" value="1"/>
</dbReference>
<sequence length="327" mass="36620">MKDMMKKLFTGLLLSSATTLHAADLTIYTYDSFVSEWGPGPKLETAFEQECQCDIEFIAVEDGVSILNRARIEQARTKADVLLGLDNSLTEITREAKLTQPHNISLDPISAHLNGQDDTFVPFDYGYFSFIYDSEKIQQPATSLKALIESEASVIYQDPRTSTPGQGLMLWVKAVYGDEAPSAWKQLASHTVTVTKGWWEAYSMFLKGDADYVLSYNTSPAYHQVAEQKNQYKAARFSEGHIVQTEVAAISAYAQNPALAQQFLTFLISPKAQSIIPVTNWMLPVIDDVTLPEAFDSLIKPKTIGFTAEQIAKQRQQWIREWRASAN</sequence>
<evidence type="ECO:0000313" key="9">
    <source>
        <dbReference type="Proteomes" id="UP000324760"/>
    </source>
</evidence>
<evidence type="ECO:0000256" key="1">
    <source>
        <dbReference type="ARBA" id="ARBA00004418"/>
    </source>
</evidence>
<organism evidence="8 9">
    <name type="scientific">Neptunomonas concharum</name>
    <dbReference type="NCBI Taxonomy" id="1031538"/>
    <lineage>
        <taxon>Bacteria</taxon>
        <taxon>Pseudomonadati</taxon>
        <taxon>Pseudomonadota</taxon>
        <taxon>Gammaproteobacteria</taxon>
        <taxon>Oceanospirillales</taxon>
        <taxon>Oceanospirillaceae</taxon>
        <taxon>Neptunomonas</taxon>
    </lineage>
</organism>
<dbReference type="Proteomes" id="UP000324760">
    <property type="component" value="Chromosome"/>
</dbReference>
<gene>
    <name evidence="8" type="ORF">F0U83_10420</name>
</gene>
<comment type="similarity">
    <text evidence="2">Belongs to the bacterial solute-binding protein 1 family.</text>
</comment>
<dbReference type="InterPro" id="IPR006059">
    <property type="entry name" value="SBP"/>
</dbReference>
<name>A0A5P1RBW6_9GAMM</name>
<keyword evidence="4" id="KW-0813">Transport</keyword>
<evidence type="ECO:0000256" key="2">
    <source>
        <dbReference type="ARBA" id="ARBA00008520"/>
    </source>
</evidence>
<keyword evidence="9" id="KW-1185">Reference proteome</keyword>